<dbReference type="Proteomes" id="UP001310022">
    <property type="component" value="Unassembled WGS sequence"/>
</dbReference>
<sequence length="155" mass="18291">MKLKALLTFSLVLYSIFAVSQESSKIRQNQFNIEEGLALKGFDPVSYFGKRPAKGKSSYKLRYQGITYYFKNQENLQRFKRNPKKYEPAYGGWCAYAMGANGEKVEVNPETFKIINDRLYLFYNKFFNNTLDSWNKNEDQLMRQANQHWKNHLSP</sequence>
<dbReference type="AlphaFoldDB" id="A0AAN4W288"/>
<protein>
    <recommendedName>
        <fullName evidence="2">YHS domain-containing protein</fullName>
    </recommendedName>
</protein>
<proteinExistence type="predicted"/>
<evidence type="ECO:0000313" key="3">
    <source>
        <dbReference type="EMBL" id="GJM63544.1"/>
    </source>
</evidence>
<reference evidence="3 4" key="1">
    <citation type="submission" date="2021-12" db="EMBL/GenBank/DDBJ databases">
        <title>Genome sequencing of bacteria with rrn-lacking chromosome and rrn-plasmid.</title>
        <authorList>
            <person name="Anda M."/>
            <person name="Iwasaki W."/>
        </authorList>
    </citation>
    <scope>NUCLEOTIDE SEQUENCE [LARGE SCALE GENOMIC DNA]</scope>
    <source>
        <strain evidence="3 4">NBRC 15940</strain>
    </source>
</reference>
<name>A0AAN4W288_9BACT</name>
<keyword evidence="4" id="KW-1185">Reference proteome</keyword>
<dbReference type="InterPro" id="IPR007029">
    <property type="entry name" value="YHS_dom"/>
</dbReference>
<dbReference type="NCBIfam" id="NF041384">
    <property type="entry name" value="YHS_seleno_dom"/>
    <property type="match status" value="1"/>
</dbReference>
<keyword evidence="1" id="KW-0732">Signal</keyword>
<organism evidence="3 4">
    <name type="scientific">Persicobacter diffluens</name>
    <dbReference type="NCBI Taxonomy" id="981"/>
    <lineage>
        <taxon>Bacteria</taxon>
        <taxon>Pseudomonadati</taxon>
        <taxon>Bacteroidota</taxon>
        <taxon>Cytophagia</taxon>
        <taxon>Cytophagales</taxon>
        <taxon>Persicobacteraceae</taxon>
        <taxon>Persicobacter</taxon>
    </lineage>
</organism>
<feature type="chain" id="PRO_5042847578" description="YHS domain-containing protein" evidence="1">
    <location>
        <begin position="21"/>
        <end position="155"/>
    </location>
</feature>
<feature type="domain" description="YHS" evidence="2">
    <location>
        <begin position="54"/>
        <end position="89"/>
    </location>
</feature>
<comment type="caution">
    <text evidence="3">The sequence shown here is derived from an EMBL/GenBank/DDBJ whole genome shotgun (WGS) entry which is preliminary data.</text>
</comment>
<dbReference type="Pfam" id="PF04945">
    <property type="entry name" value="YHS"/>
    <property type="match status" value="1"/>
</dbReference>
<dbReference type="RefSeq" id="WP_338238698.1">
    <property type="nucleotide sequence ID" value="NZ_BQKE01000003.1"/>
</dbReference>
<dbReference type="EMBL" id="BQKE01000003">
    <property type="protein sequence ID" value="GJM63544.1"/>
    <property type="molecule type" value="Genomic_DNA"/>
</dbReference>
<feature type="signal peptide" evidence="1">
    <location>
        <begin position="1"/>
        <end position="20"/>
    </location>
</feature>
<gene>
    <name evidence="3" type="ORF">PEDI_40960</name>
</gene>
<evidence type="ECO:0000259" key="2">
    <source>
        <dbReference type="Pfam" id="PF04945"/>
    </source>
</evidence>
<accession>A0AAN4W288</accession>
<evidence type="ECO:0000313" key="4">
    <source>
        <dbReference type="Proteomes" id="UP001310022"/>
    </source>
</evidence>
<evidence type="ECO:0000256" key="1">
    <source>
        <dbReference type="SAM" id="SignalP"/>
    </source>
</evidence>